<evidence type="ECO:0000256" key="3">
    <source>
        <dbReference type="ARBA" id="ARBA00022741"/>
    </source>
</evidence>
<evidence type="ECO:0000259" key="6">
    <source>
        <dbReference type="Pfam" id="PF00009"/>
    </source>
</evidence>
<dbReference type="InterPro" id="IPR015760">
    <property type="entry name" value="TIF_IF2"/>
</dbReference>
<keyword evidence="2" id="KW-0396">Initiation factor</keyword>
<dbReference type="InterPro" id="IPR000795">
    <property type="entry name" value="T_Tr_GTP-bd_dom"/>
</dbReference>
<feature type="domain" description="Tr-type G" evidence="6">
    <location>
        <begin position="459"/>
        <end position="543"/>
    </location>
</feature>
<dbReference type="eggNOG" id="KOG1145">
    <property type="taxonomic scope" value="Eukaryota"/>
</dbReference>
<dbReference type="FunFam" id="2.40.30.10:FF:000008">
    <property type="entry name" value="Translation initiation factor IF-2"/>
    <property type="match status" value="1"/>
</dbReference>
<dbReference type="PANTHER" id="PTHR43381:SF5">
    <property type="entry name" value="TR-TYPE G DOMAIN-CONTAINING PROTEIN"/>
    <property type="match status" value="1"/>
</dbReference>
<evidence type="ECO:0008006" key="10">
    <source>
        <dbReference type="Google" id="ProtNLM"/>
    </source>
</evidence>
<dbReference type="InterPro" id="IPR009000">
    <property type="entry name" value="Transl_B-barrel_sf"/>
</dbReference>
<dbReference type="STRING" id="1537102.L0B1K9"/>
<keyword evidence="9" id="KW-1185">Reference proteome</keyword>
<dbReference type="InterPro" id="IPR023115">
    <property type="entry name" value="TIF_IF2_dom3"/>
</dbReference>
<dbReference type="Gene3D" id="3.40.50.300">
    <property type="entry name" value="P-loop containing nucleotide triphosphate hydrolases"/>
    <property type="match status" value="1"/>
</dbReference>
<dbReference type="SUPFAM" id="SSF52156">
    <property type="entry name" value="Initiation factor IF2/eIF5b, domain 3"/>
    <property type="match status" value="1"/>
</dbReference>
<dbReference type="RefSeq" id="XP_004830802.1">
    <property type="nucleotide sequence ID" value="XM_004830745.1"/>
</dbReference>
<dbReference type="SUPFAM" id="SSF50447">
    <property type="entry name" value="Translation proteins"/>
    <property type="match status" value="2"/>
</dbReference>
<evidence type="ECO:0000313" key="8">
    <source>
        <dbReference type="EMBL" id="AFZ81136.1"/>
    </source>
</evidence>
<dbReference type="EMBL" id="CP001670">
    <property type="protein sequence ID" value="AFZ81136.1"/>
    <property type="molecule type" value="Genomic_DNA"/>
</dbReference>
<evidence type="ECO:0000256" key="2">
    <source>
        <dbReference type="ARBA" id="ARBA00022540"/>
    </source>
</evidence>
<dbReference type="GO" id="GO:0005525">
    <property type="term" value="F:GTP binding"/>
    <property type="evidence" value="ECO:0007669"/>
    <property type="project" value="UniProtKB-KW"/>
</dbReference>
<dbReference type="Pfam" id="PF11987">
    <property type="entry name" value="IF-2"/>
    <property type="match status" value="1"/>
</dbReference>
<protein>
    <recommendedName>
        <fullName evidence="10">Translation initiation factor IF-2</fullName>
    </recommendedName>
</protein>
<dbReference type="NCBIfam" id="TIGR00231">
    <property type="entry name" value="small_GTP"/>
    <property type="match status" value="1"/>
</dbReference>
<dbReference type="KEGG" id="beq:BEWA_005440"/>
<dbReference type="GO" id="GO:0003924">
    <property type="term" value="F:GTPase activity"/>
    <property type="evidence" value="ECO:0007669"/>
    <property type="project" value="InterPro"/>
</dbReference>
<dbReference type="Gene3D" id="3.40.50.10050">
    <property type="entry name" value="Translation initiation factor IF- 2, domain 3"/>
    <property type="match status" value="1"/>
</dbReference>
<gene>
    <name evidence="8" type="ORF">BEWA_005440</name>
</gene>
<dbReference type="Pfam" id="PF00009">
    <property type="entry name" value="GTP_EFTU"/>
    <property type="match status" value="1"/>
</dbReference>
<sequence length="925" mass="102783">MDYRYNNPYGLAQFNSARNSFRNTQAIRGFDELRRWPGPVNNSNMYFGHRFISPKTFPMNEIPREPKTFSEYGSQKGRIYGRDSFEDSSNRWIRFSKLNNVHWLLDQDPAKDWPGAAKLKPDTSYEGIIHRFSDPRSGVVLLTSIRVEASISSVDLPAPYCSYELTTIFRVNNLSCFMPLFPLEFDRNGLPKLTLCLNEQKNQYLVGERVFGTPIFIKRNMVIFQLNNDTGFAQLVEPIENIFSFNEGTSRISGSFKRGESVELEITRLPKFPRAIGYLVKLASSSNTSSNLRTKWKDTNIIPPKKEVIKIQTAVKPKEDQPVSSIKPVVKAIIPSNSEKCTISEFSNRIGGNLKQIMRFLFLKTNTPITSSQNIQPVTAKLVYNFVFGKDEYEINREILDQELGVLKNSGTFKSEDRPPVIALLGHASHGKTTLFNALCNIKTDKTNATQNIKAYPMHGNFLATLIDTPGLELFSSMRTSGIVSADMALVLVSADEGLTDKTIECINLCREHSLPFIIVVTKSDLASGTAIENIATQLADMDVVIEDLGGSTQLILVSFLKDRESSIRNILDGIMLQAAAHPRKIESKIVEGVLGDGYILECGKSKGLGFYSYLILKNGSAKKGNFISSSSTSSKIRIIKNYQGKVVDVGNSSDVLYVYGFEKNSVPNPGDKFTIYANEDYATTLSEHNKDTLVESMIQRKVSSQIEAALQELDFNEVKSDFITYIPAVLKCSAKGLIEPVKAALEKIQSVGVKNIAQYKVIHADIGNINLDDIQHFNGQKGLAVALDADINTTVTAKVKKLDIKVIKGDSVQNVLDMATAALDVLLGEKKLGECVGRAEILKLFGASKNRKAAGCVVKFGTIRPEFSVRIVRGDMPLYYGKISSLRHTTESASEVLESESCGITFVDFNDFQVGDFVETYIDE</sequence>
<dbReference type="GO" id="GO:0005737">
    <property type="term" value="C:cytoplasm"/>
    <property type="evidence" value="ECO:0007669"/>
    <property type="project" value="TreeGrafter"/>
</dbReference>
<organism evidence="8 9">
    <name type="scientific">Theileria equi strain WA</name>
    <dbReference type="NCBI Taxonomy" id="1537102"/>
    <lineage>
        <taxon>Eukaryota</taxon>
        <taxon>Sar</taxon>
        <taxon>Alveolata</taxon>
        <taxon>Apicomplexa</taxon>
        <taxon>Aconoidasida</taxon>
        <taxon>Piroplasmida</taxon>
        <taxon>Theileriidae</taxon>
        <taxon>Theileria</taxon>
    </lineage>
</organism>
<name>L0B1K9_THEEQ</name>
<dbReference type="AlphaFoldDB" id="L0B1K9"/>
<accession>L0B1K9</accession>
<keyword evidence="4" id="KW-0648">Protein biosynthesis</keyword>
<proteinExistence type="inferred from homology"/>
<dbReference type="CDD" id="cd03692">
    <property type="entry name" value="mtIF2_IVc"/>
    <property type="match status" value="1"/>
</dbReference>
<dbReference type="SUPFAM" id="SSF52540">
    <property type="entry name" value="P-loop containing nucleoside triphosphate hydrolases"/>
    <property type="match status" value="1"/>
</dbReference>
<dbReference type="GeneID" id="15805789"/>
<dbReference type="Proteomes" id="UP000031512">
    <property type="component" value="Chromosome 3"/>
</dbReference>
<evidence type="ECO:0000256" key="4">
    <source>
        <dbReference type="ARBA" id="ARBA00022917"/>
    </source>
</evidence>
<dbReference type="VEuPathDB" id="PiroplasmaDB:BEWA_005440"/>
<feature type="domain" description="Translation initiation factor IF- 2" evidence="7">
    <location>
        <begin position="716"/>
        <end position="818"/>
    </location>
</feature>
<evidence type="ECO:0000256" key="1">
    <source>
        <dbReference type="ARBA" id="ARBA00007733"/>
    </source>
</evidence>
<evidence type="ECO:0000259" key="7">
    <source>
        <dbReference type="Pfam" id="PF11987"/>
    </source>
</evidence>
<reference evidence="8 9" key="1">
    <citation type="journal article" date="2012" name="BMC Genomics">
        <title>Comparative genomic analysis and phylogenetic position of Theileria equi.</title>
        <authorList>
            <person name="Kappmeyer L.S."/>
            <person name="Thiagarajan M."/>
            <person name="Herndon D.R."/>
            <person name="Ramsay J.D."/>
            <person name="Caler E."/>
            <person name="Djikeng A."/>
            <person name="Gillespie J.J."/>
            <person name="Lau A.O."/>
            <person name="Roalson E.H."/>
            <person name="Silva J.C."/>
            <person name="Silva M.G."/>
            <person name="Suarez C.E."/>
            <person name="Ueti M.W."/>
            <person name="Nene V.M."/>
            <person name="Mealey R.H."/>
            <person name="Knowles D.P."/>
            <person name="Brayton K.A."/>
        </authorList>
    </citation>
    <scope>NUCLEOTIDE SEQUENCE [LARGE SCALE GENOMIC DNA]</scope>
    <source>
        <strain evidence="8 9">WA</strain>
    </source>
</reference>
<keyword evidence="3" id="KW-0547">Nucleotide-binding</keyword>
<evidence type="ECO:0000313" key="9">
    <source>
        <dbReference type="Proteomes" id="UP000031512"/>
    </source>
</evidence>
<dbReference type="InterPro" id="IPR036925">
    <property type="entry name" value="TIF_IF2_dom3_sf"/>
</dbReference>
<keyword evidence="5" id="KW-0342">GTP-binding</keyword>
<dbReference type="InterPro" id="IPR005225">
    <property type="entry name" value="Small_GTP-bd"/>
</dbReference>
<dbReference type="GO" id="GO:0003743">
    <property type="term" value="F:translation initiation factor activity"/>
    <property type="evidence" value="ECO:0007669"/>
    <property type="project" value="UniProtKB-KW"/>
</dbReference>
<dbReference type="Gene3D" id="2.40.30.10">
    <property type="entry name" value="Translation factors"/>
    <property type="match status" value="2"/>
</dbReference>
<comment type="similarity">
    <text evidence="1">Belongs to the TRAFAC class translation factor GTPase superfamily. Classic translation factor GTPase family. IF-2 subfamily.</text>
</comment>
<dbReference type="OrthoDB" id="361630at2759"/>
<dbReference type="InterPro" id="IPR027417">
    <property type="entry name" value="P-loop_NTPase"/>
</dbReference>
<evidence type="ECO:0000256" key="5">
    <source>
        <dbReference type="ARBA" id="ARBA00023134"/>
    </source>
</evidence>
<dbReference type="PANTHER" id="PTHR43381">
    <property type="entry name" value="TRANSLATION INITIATION FACTOR IF-2-RELATED"/>
    <property type="match status" value="1"/>
</dbReference>